<dbReference type="InterPro" id="IPR002641">
    <property type="entry name" value="PNPLA_dom"/>
</dbReference>
<dbReference type="InterPro" id="IPR015943">
    <property type="entry name" value="WD40/YVTN_repeat-like_dom_sf"/>
</dbReference>
<evidence type="ECO:0000256" key="5">
    <source>
        <dbReference type="PROSITE-ProRule" id="PRU01161"/>
    </source>
</evidence>
<feature type="repeat" description="WD" evidence="4">
    <location>
        <begin position="1010"/>
        <end position="1051"/>
    </location>
</feature>
<dbReference type="Gene3D" id="3.40.1090.10">
    <property type="entry name" value="Cytosolic phospholipase A2 catalytic domain"/>
    <property type="match status" value="1"/>
</dbReference>
<dbReference type="PANTHER" id="PTHR19848">
    <property type="entry name" value="WD40 REPEAT PROTEIN"/>
    <property type="match status" value="1"/>
</dbReference>
<dbReference type="PROSITE" id="PS51635">
    <property type="entry name" value="PNPLA"/>
    <property type="match status" value="1"/>
</dbReference>
<feature type="repeat" description="WD" evidence="4">
    <location>
        <begin position="926"/>
        <end position="967"/>
    </location>
</feature>
<evidence type="ECO:0000256" key="4">
    <source>
        <dbReference type="PROSITE-ProRule" id="PRU00221"/>
    </source>
</evidence>
<dbReference type="SUPFAM" id="SSF52151">
    <property type="entry name" value="FabD/lysophospholipase-like"/>
    <property type="match status" value="1"/>
</dbReference>
<dbReference type="SUPFAM" id="SSF50978">
    <property type="entry name" value="WD40 repeat-like"/>
    <property type="match status" value="1"/>
</dbReference>
<organism evidence="8 9">
    <name type="scientific">Ceratocystis lukuohia</name>
    <dbReference type="NCBI Taxonomy" id="2019550"/>
    <lineage>
        <taxon>Eukaryota</taxon>
        <taxon>Fungi</taxon>
        <taxon>Dikarya</taxon>
        <taxon>Ascomycota</taxon>
        <taxon>Pezizomycotina</taxon>
        <taxon>Sordariomycetes</taxon>
        <taxon>Hypocreomycetidae</taxon>
        <taxon>Microascales</taxon>
        <taxon>Ceratocystidaceae</taxon>
        <taxon>Ceratocystis</taxon>
    </lineage>
</organism>
<dbReference type="InterPro" id="IPR027417">
    <property type="entry name" value="P-loop_NTPase"/>
</dbReference>
<keyword evidence="2" id="KW-0677">Repeat</keyword>
<evidence type="ECO:0000259" key="7">
    <source>
        <dbReference type="PROSITE" id="PS51635"/>
    </source>
</evidence>
<evidence type="ECO:0000256" key="2">
    <source>
        <dbReference type="ARBA" id="ARBA00022737"/>
    </source>
</evidence>
<proteinExistence type="predicted"/>
<feature type="domain" description="NACHT" evidence="6">
    <location>
        <begin position="412"/>
        <end position="626"/>
    </location>
</feature>
<reference evidence="8 9" key="1">
    <citation type="submission" date="2020-05" db="EMBL/GenBank/DDBJ databases">
        <title>Ceratocystis lukuohia genome.</title>
        <authorList>
            <person name="Harrington T.C."/>
            <person name="Kim K."/>
            <person name="Mayers C.G."/>
        </authorList>
    </citation>
    <scope>NUCLEOTIDE SEQUENCE [LARGE SCALE GENOMIC DNA]</scope>
    <source>
        <strain evidence="8 9">C4212</strain>
    </source>
</reference>
<dbReference type="InterPro" id="IPR007111">
    <property type="entry name" value="NACHT_NTPase"/>
</dbReference>
<sequence length="1185" mass="132503">MNSSAPQTTGPPVWLLSLDGGGVCGLSSLLILENIMECIQKSESLSEVPRPCDRFDLIGGTGTGGYDIAYLIIAIMLGRLKMSIDQSITEYKSLASEIFVPEPTPSSTIPASAFSATRLEAAIKRMIRNNCTDPNCLPRKSDGHMTSTDTTCPHGDMPLADENCTKTAVLAMTKDNIETLPTLFKTYCVPGCLTGCRVWEVARATSAAVTLFDPIKLGRDKIEFINASYGHNNPCETLISEAERQFPGRHITILSIGTGVNDVVQINDSRSSVLEAHGKMATSSKHADLRLKQKYKSPGVYYRFNVESGLKDNENLDHRMLGSISAHTMNYFNENDQTIEQFVATFTRSCVSQPKAQHDENDKKCLSDLYITDPSTDKKDIEHRKGGLLKESYRWIVSHENFQQFLDESESSILWIKGDPGKGKTMLLCGVIDELERASQTSLSYFFCQAANDRVNTASSVLRGLLYHFAYHNPHLTKHIRNKYDCKKDMFNSPGAWHELCEILTSMLNDPSLKNPILIVDALDECRTSQKDLLQFIAQPSRAKWIVSSRNWPDIEEILDDAEQKVKIHLEINQESVSAAVNSFIDFKVDELAQKKKYNGEMKLAVLDHLRLHANGTFLWVSLVCQELSNCRKRQTLNKLMSFPPGLDALYERMVQQIDDSDDAQICKDIIAQVFVAYRPLTLEELCVLVESLESEEKQEVEELIALCGSFLTIHNNVISFVHQSAKDYFQEKALGEILPFGIQHQHQTILSRSLVVLHRELRRDMYNLTAPGCLIEEVSRPQPDPLAAIRYPCFFWVDHLIDSSANWMVSKNDEILAFLREKYLQWLEAFSLLRGISIAGRAIEKLKLHSEKAPQALRDLINDAHRFFLFHAGVIEIAPLQVYFSALIFSPTNSLIRRIFSHQEPDWIEVKPKVETDWDACLQTLEGHEEIVTSVVFSNDGQRLASGSEDSTVKIWDATSGACLQTLEGHHSSVSSVVFSNDGQRLASGSWDKTVKIWDATSGACLHTLEGHKEDVTSVVFSKDGQRLASGSWDKTVKIWDATSGACLQTLEGHHSSVSSVVFSNDGQRLASGSWDKTVKIWDATSGACLQTLEGHHREVTSAVFSPSAQPPVSPPFVDQTSSCSSELDNYCFSRDGVWVLREQKRVLWLPPSYRPVKSAIAPQAVGLSTSSDRIIVMRFRSIV</sequence>
<comment type="caution">
    <text evidence="8">The sequence shown here is derived from an EMBL/GenBank/DDBJ whole genome shotgun (WGS) entry which is preliminary data.</text>
</comment>
<dbReference type="InterPro" id="IPR019775">
    <property type="entry name" value="WD40_repeat_CS"/>
</dbReference>
<dbReference type="InterPro" id="IPR036322">
    <property type="entry name" value="WD40_repeat_dom_sf"/>
</dbReference>
<dbReference type="InterPro" id="IPR001680">
    <property type="entry name" value="WD40_rpt"/>
</dbReference>
<evidence type="ECO:0000256" key="3">
    <source>
        <dbReference type="ARBA" id="ARBA00023098"/>
    </source>
</evidence>
<dbReference type="RefSeq" id="XP_070861747.1">
    <property type="nucleotide sequence ID" value="XM_071006323.1"/>
</dbReference>
<evidence type="ECO:0000259" key="6">
    <source>
        <dbReference type="PROSITE" id="PS50837"/>
    </source>
</evidence>
<feature type="short sequence motif" description="GXGXXG" evidence="5">
    <location>
        <begin position="20"/>
        <end position="25"/>
    </location>
</feature>
<dbReference type="SMART" id="SM00320">
    <property type="entry name" value="WD40"/>
    <property type="match status" value="5"/>
</dbReference>
<dbReference type="Pfam" id="PF00400">
    <property type="entry name" value="WD40"/>
    <property type="match status" value="4"/>
</dbReference>
<feature type="repeat" description="WD" evidence="4">
    <location>
        <begin position="968"/>
        <end position="1009"/>
    </location>
</feature>
<dbReference type="GeneID" id="98116742"/>
<dbReference type="PROSITE" id="PS50294">
    <property type="entry name" value="WD_REPEATS_REGION"/>
    <property type="match status" value="4"/>
</dbReference>
<keyword evidence="9" id="KW-1185">Reference proteome</keyword>
<dbReference type="PROSITE" id="PS00678">
    <property type="entry name" value="WD_REPEATS_1"/>
    <property type="match status" value="4"/>
</dbReference>
<dbReference type="PROSITE" id="PS50837">
    <property type="entry name" value="NACHT"/>
    <property type="match status" value="1"/>
</dbReference>
<dbReference type="Gene3D" id="2.130.10.10">
    <property type="entry name" value="YVTN repeat-like/Quinoprotein amine dehydrogenase"/>
    <property type="match status" value="1"/>
</dbReference>
<dbReference type="CDD" id="cd00200">
    <property type="entry name" value="WD40"/>
    <property type="match status" value="1"/>
</dbReference>
<comment type="caution">
    <text evidence="5">Lacks conserved residue(s) required for the propagation of feature annotation.</text>
</comment>
<evidence type="ECO:0000313" key="9">
    <source>
        <dbReference type="Proteomes" id="UP001610728"/>
    </source>
</evidence>
<feature type="domain" description="PNPLA" evidence="7">
    <location>
        <begin position="16"/>
        <end position="239"/>
    </location>
</feature>
<accession>A0ABR4MQM5</accession>
<dbReference type="SUPFAM" id="SSF52540">
    <property type="entry name" value="P-loop containing nucleoside triphosphate hydrolases"/>
    <property type="match status" value="1"/>
</dbReference>
<dbReference type="InterPro" id="IPR020472">
    <property type="entry name" value="WD40_PAC1"/>
</dbReference>
<keyword evidence="3" id="KW-0443">Lipid metabolism</keyword>
<dbReference type="Proteomes" id="UP001610728">
    <property type="component" value="Unassembled WGS sequence"/>
</dbReference>
<dbReference type="PRINTS" id="PR00320">
    <property type="entry name" value="GPROTEINBRPT"/>
</dbReference>
<dbReference type="InterPro" id="IPR016035">
    <property type="entry name" value="Acyl_Trfase/lysoPLipase"/>
</dbReference>
<dbReference type="Pfam" id="PF24883">
    <property type="entry name" value="NPHP3_N"/>
    <property type="match status" value="1"/>
</dbReference>
<dbReference type="PANTHER" id="PTHR19848:SF8">
    <property type="entry name" value="F-BOX AND WD REPEAT DOMAIN CONTAINING 7"/>
    <property type="match status" value="1"/>
</dbReference>
<dbReference type="PROSITE" id="PS50082">
    <property type="entry name" value="WD_REPEATS_2"/>
    <property type="match status" value="4"/>
</dbReference>
<protein>
    <submittedName>
        <fullName evidence="8">Vegetative incompatibility protein HET-E-1</fullName>
    </submittedName>
</protein>
<gene>
    <name evidence="8" type="ORF">HOO65_021109</name>
</gene>
<name>A0ABR4MQM5_9PEZI</name>
<evidence type="ECO:0000313" key="8">
    <source>
        <dbReference type="EMBL" id="KAL2890567.1"/>
    </source>
</evidence>
<evidence type="ECO:0000256" key="1">
    <source>
        <dbReference type="ARBA" id="ARBA00022574"/>
    </source>
</evidence>
<dbReference type="InterPro" id="IPR056884">
    <property type="entry name" value="NPHP3-like_N"/>
</dbReference>
<feature type="repeat" description="WD" evidence="4">
    <location>
        <begin position="1052"/>
        <end position="1093"/>
    </location>
</feature>
<dbReference type="EMBL" id="JABSNW010000002">
    <property type="protein sequence ID" value="KAL2890567.1"/>
    <property type="molecule type" value="Genomic_DNA"/>
</dbReference>
<keyword evidence="1 4" id="KW-0853">WD repeat</keyword>
<dbReference type="Gene3D" id="3.40.50.300">
    <property type="entry name" value="P-loop containing nucleotide triphosphate hydrolases"/>
    <property type="match status" value="1"/>
</dbReference>